<proteinExistence type="predicted"/>
<dbReference type="WBParaSite" id="PS1159_v2.g8990.t1">
    <property type="protein sequence ID" value="PS1159_v2.g8990.t1"/>
    <property type="gene ID" value="PS1159_v2.g8990"/>
</dbReference>
<dbReference type="Proteomes" id="UP000887580">
    <property type="component" value="Unplaced"/>
</dbReference>
<organism evidence="1 2">
    <name type="scientific">Panagrolaimus sp. PS1159</name>
    <dbReference type="NCBI Taxonomy" id="55785"/>
    <lineage>
        <taxon>Eukaryota</taxon>
        <taxon>Metazoa</taxon>
        <taxon>Ecdysozoa</taxon>
        <taxon>Nematoda</taxon>
        <taxon>Chromadorea</taxon>
        <taxon>Rhabditida</taxon>
        <taxon>Tylenchina</taxon>
        <taxon>Panagrolaimomorpha</taxon>
        <taxon>Panagrolaimoidea</taxon>
        <taxon>Panagrolaimidae</taxon>
        <taxon>Panagrolaimus</taxon>
    </lineage>
</organism>
<evidence type="ECO:0000313" key="1">
    <source>
        <dbReference type="Proteomes" id="UP000887580"/>
    </source>
</evidence>
<evidence type="ECO:0000313" key="2">
    <source>
        <dbReference type="WBParaSite" id="PS1159_v2.g8990.t1"/>
    </source>
</evidence>
<sequence>MKIIIPVSRLRRLTYWILCFYLFSISNLVYCQENSESHSNPSPTRRPQNFVTGKLNQFNGFYTPRPLPSNANFGKIFLRREV</sequence>
<name>A0AC35GVJ2_9BILA</name>
<protein>
    <submittedName>
        <fullName evidence="2">Secreted protein</fullName>
    </submittedName>
</protein>
<reference evidence="2" key="1">
    <citation type="submission" date="2022-11" db="UniProtKB">
        <authorList>
            <consortium name="WormBaseParasite"/>
        </authorList>
    </citation>
    <scope>IDENTIFICATION</scope>
</reference>
<accession>A0AC35GVJ2</accession>